<evidence type="ECO:0000256" key="2">
    <source>
        <dbReference type="ARBA" id="ARBA00005507"/>
    </source>
</evidence>
<dbReference type="PANTHER" id="PTHR31673:SF30">
    <property type="entry name" value="COBRA-LIKE PROTEIN 6"/>
    <property type="match status" value="1"/>
</dbReference>
<dbReference type="Pfam" id="PF25079">
    <property type="entry name" value="COB_C"/>
    <property type="match status" value="1"/>
</dbReference>
<dbReference type="GO" id="GO:0010215">
    <property type="term" value="P:cellulose microfibril organization"/>
    <property type="evidence" value="ECO:0007669"/>
    <property type="project" value="InterPro"/>
</dbReference>
<name>A0AAV5KA47_9ROSI</name>
<reference evidence="10 11" key="1">
    <citation type="journal article" date="2021" name="Commun. Biol.">
        <title>The genome of Shorea leprosula (Dipterocarpaceae) highlights the ecological relevance of drought in aseasonal tropical rainforests.</title>
        <authorList>
            <person name="Ng K.K.S."/>
            <person name="Kobayashi M.J."/>
            <person name="Fawcett J.A."/>
            <person name="Hatakeyama M."/>
            <person name="Paape T."/>
            <person name="Ng C.H."/>
            <person name="Ang C.C."/>
            <person name="Tnah L.H."/>
            <person name="Lee C.T."/>
            <person name="Nishiyama T."/>
            <person name="Sese J."/>
            <person name="O'Brien M.J."/>
            <person name="Copetti D."/>
            <person name="Mohd Noor M.I."/>
            <person name="Ong R.C."/>
            <person name="Putra M."/>
            <person name="Sireger I.Z."/>
            <person name="Indrioko S."/>
            <person name="Kosugi Y."/>
            <person name="Izuno A."/>
            <person name="Isagi Y."/>
            <person name="Lee S.L."/>
            <person name="Shimizu K.K."/>
        </authorList>
    </citation>
    <scope>NUCLEOTIDE SEQUENCE [LARGE SCALE GENOMIC DNA]</scope>
    <source>
        <strain evidence="10">214</strain>
    </source>
</reference>
<keyword evidence="11" id="KW-1185">Reference proteome</keyword>
<feature type="signal peptide" evidence="8">
    <location>
        <begin position="1"/>
        <end position="21"/>
    </location>
</feature>
<feature type="chain" id="PRO_5043775270" description="COBRA-like protein" evidence="8">
    <location>
        <begin position="22"/>
        <end position="433"/>
    </location>
</feature>
<evidence type="ECO:0000313" key="11">
    <source>
        <dbReference type="Proteomes" id="UP001054252"/>
    </source>
</evidence>
<dbReference type="PIRSF" id="PIRSF038122">
    <property type="entry name" value="COBRA"/>
    <property type="match status" value="1"/>
</dbReference>
<evidence type="ECO:0000256" key="4">
    <source>
        <dbReference type="ARBA" id="ARBA00022729"/>
    </source>
</evidence>
<keyword evidence="6" id="KW-0449">Lipoprotein</keyword>
<evidence type="ECO:0000256" key="1">
    <source>
        <dbReference type="ARBA" id="ARBA00004609"/>
    </source>
</evidence>
<keyword evidence="4 8" id="KW-0732">Signal</keyword>
<accession>A0AAV5KA47</accession>
<gene>
    <name evidence="10" type="ORF">SLEP1_g31229</name>
</gene>
<dbReference type="AlphaFoldDB" id="A0AAV5KA47"/>
<organism evidence="10 11">
    <name type="scientific">Rubroshorea leprosula</name>
    <dbReference type="NCBI Taxonomy" id="152421"/>
    <lineage>
        <taxon>Eukaryota</taxon>
        <taxon>Viridiplantae</taxon>
        <taxon>Streptophyta</taxon>
        <taxon>Embryophyta</taxon>
        <taxon>Tracheophyta</taxon>
        <taxon>Spermatophyta</taxon>
        <taxon>Magnoliopsida</taxon>
        <taxon>eudicotyledons</taxon>
        <taxon>Gunneridae</taxon>
        <taxon>Pentapetalae</taxon>
        <taxon>rosids</taxon>
        <taxon>malvids</taxon>
        <taxon>Malvales</taxon>
        <taxon>Dipterocarpaceae</taxon>
        <taxon>Rubroshorea</taxon>
    </lineage>
</organism>
<dbReference type="GO" id="GO:0098552">
    <property type="term" value="C:side of membrane"/>
    <property type="evidence" value="ECO:0007669"/>
    <property type="project" value="UniProtKB-KW"/>
</dbReference>
<evidence type="ECO:0000256" key="3">
    <source>
        <dbReference type="ARBA" id="ARBA00022622"/>
    </source>
</evidence>
<evidence type="ECO:0000256" key="6">
    <source>
        <dbReference type="ARBA" id="ARBA00023288"/>
    </source>
</evidence>
<proteinExistence type="inferred from homology"/>
<dbReference type="EMBL" id="BPVZ01000056">
    <property type="protein sequence ID" value="GKV21232.1"/>
    <property type="molecule type" value="Genomic_DNA"/>
</dbReference>
<evidence type="ECO:0000256" key="7">
    <source>
        <dbReference type="PIRNR" id="PIRNR038122"/>
    </source>
</evidence>
<dbReference type="Proteomes" id="UP001054252">
    <property type="component" value="Unassembled WGS sequence"/>
</dbReference>
<keyword evidence="5" id="KW-0325">Glycoprotein</keyword>
<dbReference type="InterPro" id="IPR006918">
    <property type="entry name" value="COBRA_pln"/>
</dbReference>
<feature type="domain" description="COBRA C-terminal" evidence="9">
    <location>
        <begin position="215"/>
        <end position="406"/>
    </location>
</feature>
<sequence>MGMVLIFISFTLLCLVPPSYGFDPMDPQGNITIKWDLLQSNTGTTDLKISISNYQLYRHIEPPGWKLGWFWEGDEVIWSMTGAQATQQGNCSRFKGQQLPHSCEKAPLIVDLLPGTPYNRQTANCCRGGVLTSMTQDPSKYTASFQMNVGVATDSSNFTMPFNFSVGIAGYSCSNATEVPATKFTTDGGRRWTQALGTWDVICIYSLTLASPSPKCCVSLSSFYSKTIVPCPQCSCGCQGLPGTQCVKFGDVPSLLQQNQDPTEAPTPLVRCTRHMCPVNVHWHVKQSYKEYWRVKMTMTNLNIVKNYSDWTLVVMHPNLQSLVQVFSFNFKPLNQYGSVNDTGMFWGTRFYNDVLLQEGEMGNVQSEMLLRKDPGLFTFREGWAFPRRISFNGDDCVMPPPDQYPKLPNMGNTAKSSRSAIFFSFLLLLVMF</sequence>
<dbReference type="InterPro" id="IPR056900">
    <property type="entry name" value="COB_C"/>
</dbReference>
<evidence type="ECO:0000256" key="5">
    <source>
        <dbReference type="ARBA" id="ARBA00023180"/>
    </source>
</evidence>
<comment type="subcellular location">
    <subcellularLocation>
        <location evidence="1">Cell membrane</location>
        <topology evidence="1">Lipid-anchor</topology>
        <topology evidence="1">GPI-anchor</topology>
    </subcellularLocation>
</comment>
<evidence type="ECO:0000259" key="9">
    <source>
        <dbReference type="Pfam" id="PF25079"/>
    </source>
</evidence>
<comment type="similarity">
    <text evidence="2 7">Belongs to the COBRA family.</text>
</comment>
<protein>
    <recommendedName>
        <fullName evidence="7">COBRA-like protein</fullName>
    </recommendedName>
</protein>
<keyword evidence="3" id="KW-0336">GPI-anchor</keyword>
<keyword evidence="3" id="KW-0472">Membrane</keyword>
<comment type="caution">
    <text evidence="10">The sequence shown here is derived from an EMBL/GenBank/DDBJ whole genome shotgun (WGS) entry which is preliminary data.</text>
</comment>
<dbReference type="GO" id="GO:0052324">
    <property type="term" value="P:plant-type cell wall cellulose biosynthetic process"/>
    <property type="evidence" value="ECO:0007669"/>
    <property type="project" value="TreeGrafter"/>
</dbReference>
<dbReference type="Pfam" id="PF04833">
    <property type="entry name" value="COBRA"/>
    <property type="match status" value="1"/>
</dbReference>
<evidence type="ECO:0000313" key="10">
    <source>
        <dbReference type="EMBL" id="GKV21232.1"/>
    </source>
</evidence>
<dbReference type="GO" id="GO:0005886">
    <property type="term" value="C:plasma membrane"/>
    <property type="evidence" value="ECO:0007669"/>
    <property type="project" value="UniProtKB-SubCell"/>
</dbReference>
<dbReference type="PANTHER" id="PTHR31673">
    <property type="entry name" value="PROTEIN COBRA"/>
    <property type="match status" value="1"/>
</dbReference>
<evidence type="ECO:0000256" key="8">
    <source>
        <dbReference type="SAM" id="SignalP"/>
    </source>
</evidence>